<comment type="caution">
    <text evidence="8">The sequence shown here is derived from an EMBL/GenBank/DDBJ whole genome shotgun (WGS) entry which is preliminary data.</text>
</comment>
<feature type="region of interest" description="Disordered" evidence="6">
    <location>
        <begin position="96"/>
        <end position="153"/>
    </location>
</feature>
<feature type="compositionally biased region" description="Low complexity" evidence="6">
    <location>
        <begin position="101"/>
        <end position="112"/>
    </location>
</feature>
<comment type="subcellular location">
    <subcellularLocation>
        <location evidence="1">Nucleus</location>
    </subcellularLocation>
</comment>
<proteinExistence type="predicted"/>
<dbReference type="Gene3D" id="4.10.240.10">
    <property type="entry name" value="Zn(2)-C6 fungal-type DNA-binding domain"/>
    <property type="match status" value="1"/>
</dbReference>
<evidence type="ECO:0000256" key="6">
    <source>
        <dbReference type="SAM" id="MobiDB-lite"/>
    </source>
</evidence>
<feature type="region of interest" description="Disordered" evidence="6">
    <location>
        <begin position="503"/>
        <end position="536"/>
    </location>
</feature>
<keyword evidence="9" id="KW-1185">Reference proteome</keyword>
<dbReference type="OrthoDB" id="5431381at2759"/>
<sequence length="595" mass="67605">MTDLTPGPHVQNAQNPGMTREKKRTRVQLSCTACRSRRLKCCRIYPCTNCKKRGEAASCTYVGRGPRGRSSQGRASPTLVQDRLQHLENLILSFTQKKSSEQSQSSSASEQQNTLSTTAGDVVQPVLEKPSSGMEPESRGSAPESTGRLLDNEAGSSYFDGAHWVNEVKGYLQQEADEESEEEVMDDNFFDSSSPALLLGLNKPASKEELLADIHPRPVADRLVSQFLHSKEPLLVVIHFPTFQKEAWQPDVEPPRNLFDEDFDKNTQELPPSQPETELTTLCYTRAKGRVMSIFGRISDLAYSREPVTYKQTLEIDRHLEEAHDQIPSIIRLRPMEQSITDPSDLILKRFTLEILYQKCRCVLHRRYLAEFHDNMRYAYSRWVCMTAAKQILQHQAVLHYESQPGGQLYRERRFPNSIQNTDYLLAAMIICLELSRGRPTEPQTNSQSNDMRMIIKGREDLLAVLETTHQIFKDMRRRSADAQKAYAAMSIMLRRVKKSMEHAVDSTGSSSGQEFNTTSDVSPPPYDGWQNREGPSSVLAHDQINAMQSPFGSLGVIEEMFDAPTNLDWRLWDQQIQGFEDANARTFWYPGLES</sequence>
<evidence type="ECO:0000256" key="2">
    <source>
        <dbReference type="ARBA" id="ARBA00023015"/>
    </source>
</evidence>
<dbReference type="GO" id="GO:0003677">
    <property type="term" value="F:DNA binding"/>
    <property type="evidence" value="ECO:0007669"/>
    <property type="project" value="UniProtKB-KW"/>
</dbReference>
<dbReference type="InterPro" id="IPR050613">
    <property type="entry name" value="Sec_Metabolite_Reg"/>
</dbReference>
<feature type="compositionally biased region" description="Polar residues" evidence="6">
    <location>
        <begin position="507"/>
        <end position="522"/>
    </location>
</feature>
<dbReference type="STRING" id="1245748.A0A421DDH8"/>
<evidence type="ECO:0000256" key="3">
    <source>
        <dbReference type="ARBA" id="ARBA00023125"/>
    </source>
</evidence>
<keyword evidence="5" id="KW-0539">Nucleus</keyword>
<evidence type="ECO:0000313" key="8">
    <source>
        <dbReference type="EMBL" id="RLM00164.1"/>
    </source>
</evidence>
<keyword evidence="3" id="KW-0238">DNA-binding</keyword>
<evidence type="ECO:0000256" key="1">
    <source>
        <dbReference type="ARBA" id="ARBA00004123"/>
    </source>
</evidence>
<dbReference type="CDD" id="cd12148">
    <property type="entry name" value="fungal_TF_MHR"/>
    <property type="match status" value="1"/>
</dbReference>
<feature type="domain" description="Zn(2)-C6 fungal-type" evidence="7">
    <location>
        <begin position="30"/>
        <end position="61"/>
    </location>
</feature>
<dbReference type="GO" id="GO:0000981">
    <property type="term" value="F:DNA-binding transcription factor activity, RNA polymerase II-specific"/>
    <property type="evidence" value="ECO:0007669"/>
    <property type="project" value="InterPro"/>
</dbReference>
<dbReference type="CDD" id="cd00067">
    <property type="entry name" value="GAL4"/>
    <property type="match status" value="1"/>
</dbReference>
<name>A0A421DDH8_9EURO</name>
<evidence type="ECO:0000256" key="5">
    <source>
        <dbReference type="ARBA" id="ARBA00023242"/>
    </source>
</evidence>
<evidence type="ECO:0000313" key="9">
    <source>
        <dbReference type="Proteomes" id="UP000215289"/>
    </source>
</evidence>
<keyword evidence="4" id="KW-0804">Transcription</keyword>
<gene>
    <name evidence="8" type="ORF">CFD26_107054</name>
</gene>
<dbReference type="SUPFAM" id="SSF57701">
    <property type="entry name" value="Zn2/Cys6 DNA-binding domain"/>
    <property type="match status" value="1"/>
</dbReference>
<dbReference type="SMART" id="SM00066">
    <property type="entry name" value="GAL4"/>
    <property type="match status" value="1"/>
</dbReference>
<evidence type="ECO:0000256" key="4">
    <source>
        <dbReference type="ARBA" id="ARBA00023163"/>
    </source>
</evidence>
<dbReference type="InterPro" id="IPR036864">
    <property type="entry name" value="Zn2-C6_fun-type_DNA-bd_sf"/>
</dbReference>
<dbReference type="PANTHER" id="PTHR31001:SF86">
    <property type="entry name" value="ZN(II)2CYS6 TRANSCRIPTION FACTOR (EUROFUNG)"/>
    <property type="match status" value="1"/>
</dbReference>
<accession>A0A421DDH8</accession>
<dbReference type="GO" id="GO:0008270">
    <property type="term" value="F:zinc ion binding"/>
    <property type="evidence" value="ECO:0007669"/>
    <property type="project" value="InterPro"/>
</dbReference>
<feature type="region of interest" description="Disordered" evidence="6">
    <location>
        <begin position="1"/>
        <end position="26"/>
    </location>
</feature>
<dbReference type="PANTHER" id="PTHR31001">
    <property type="entry name" value="UNCHARACTERIZED TRANSCRIPTIONAL REGULATORY PROTEIN"/>
    <property type="match status" value="1"/>
</dbReference>
<dbReference type="EMBL" id="NIDN02000019">
    <property type="protein sequence ID" value="RLM00164.1"/>
    <property type="molecule type" value="Genomic_DNA"/>
</dbReference>
<organism evidence="8 9">
    <name type="scientific">Aspergillus turcosus</name>
    <dbReference type="NCBI Taxonomy" id="1245748"/>
    <lineage>
        <taxon>Eukaryota</taxon>
        <taxon>Fungi</taxon>
        <taxon>Dikarya</taxon>
        <taxon>Ascomycota</taxon>
        <taxon>Pezizomycotina</taxon>
        <taxon>Eurotiomycetes</taxon>
        <taxon>Eurotiomycetidae</taxon>
        <taxon>Eurotiales</taxon>
        <taxon>Aspergillaceae</taxon>
        <taxon>Aspergillus</taxon>
        <taxon>Aspergillus subgen. Fumigati</taxon>
    </lineage>
</organism>
<reference evidence="8 9" key="1">
    <citation type="submission" date="2018-08" db="EMBL/GenBank/DDBJ databases">
        <title>Draft genome sequences of two Aspergillus turcosus clinical strains isolated from bronchoalveolar lavage fluid: one azole-susceptible and the other azole-resistant.</title>
        <authorList>
            <person name="Parent-Michaud M."/>
            <person name="Dufresne P.J."/>
            <person name="Fournier E."/>
            <person name="Martineau C."/>
            <person name="Moreira S."/>
            <person name="Perkins V."/>
            <person name="De Repentigny L."/>
            <person name="Dufresne S.F."/>
        </authorList>
    </citation>
    <scope>NUCLEOTIDE SEQUENCE [LARGE SCALE GENOMIC DNA]</scope>
    <source>
        <strain evidence="8">HMR AF 1038</strain>
    </source>
</reference>
<evidence type="ECO:0000259" key="7">
    <source>
        <dbReference type="PROSITE" id="PS50048"/>
    </source>
</evidence>
<keyword evidence="2" id="KW-0805">Transcription regulation</keyword>
<dbReference type="AlphaFoldDB" id="A0A421DDH8"/>
<protein>
    <recommendedName>
        <fullName evidence="7">Zn(2)-C6 fungal-type domain-containing protein</fullName>
    </recommendedName>
</protein>
<dbReference type="Proteomes" id="UP000215289">
    <property type="component" value="Unassembled WGS sequence"/>
</dbReference>
<dbReference type="GO" id="GO:0005634">
    <property type="term" value="C:nucleus"/>
    <property type="evidence" value="ECO:0007669"/>
    <property type="project" value="UniProtKB-SubCell"/>
</dbReference>
<dbReference type="PROSITE" id="PS00463">
    <property type="entry name" value="ZN2_CY6_FUNGAL_1"/>
    <property type="match status" value="1"/>
</dbReference>
<dbReference type="PROSITE" id="PS50048">
    <property type="entry name" value="ZN2_CY6_FUNGAL_2"/>
    <property type="match status" value="1"/>
</dbReference>
<dbReference type="InterPro" id="IPR001138">
    <property type="entry name" value="Zn2Cys6_DnaBD"/>
</dbReference>